<feature type="transmembrane region" description="Helical" evidence="7">
    <location>
        <begin position="72"/>
        <end position="94"/>
    </location>
</feature>
<proteinExistence type="predicted"/>
<evidence type="ECO:0000256" key="7">
    <source>
        <dbReference type="SAM" id="Phobius"/>
    </source>
</evidence>
<evidence type="ECO:0000256" key="3">
    <source>
        <dbReference type="ARBA" id="ARBA00022475"/>
    </source>
</evidence>
<feature type="transmembrane region" description="Helical" evidence="7">
    <location>
        <begin position="331"/>
        <end position="354"/>
    </location>
</feature>
<dbReference type="GO" id="GO:0015213">
    <property type="term" value="F:uridine transmembrane transporter activity"/>
    <property type="evidence" value="ECO:0007669"/>
    <property type="project" value="TreeGrafter"/>
</dbReference>
<dbReference type="InterPro" id="IPR004740">
    <property type="entry name" value="Nuc_H_symport"/>
</dbReference>
<dbReference type="EMBL" id="JAAKYA010000006">
    <property type="protein sequence ID" value="NGO38028.1"/>
    <property type="molecule type" value="Genomic_DNA"/>
</dbReference>
<keyword evidence="10" id="KW-1185">Reference proteome</keyword>
<feature type="transmembrane region" description="Helical" evidence="7">
    <location>
        <begin position="276"/>
        <end position="299"/>
    </location>
</feature>
<dbReference type="PANTHER" id="PTHR23522">
    <property type="entry name" value="BLL5896 PROTEIN"/>
    <property type="match status" value="1"/>
</dbReference>
<organism evidence="9 10">
    <name type="scientific">Limisphaera ngatamarikiensis</name>
    <dbReference type="NCBI Taxonomy" id="1324935"/>
    <lineage>
        <taxon>Bacteria</taxon>
        <taxon>Pseudomonadati</taxon>
        <taxon>Verrucomicrobiota</taxon>
        <taxon>Verrucomicrobiia</taxon>
        <taxon>Limisphaerales</taxon>
        <taxon>Limisphaeraceae</taxon>
        <taxon>Limisphaera</taxon>
    </lineage>
</organism>
<dbReference type="Proteomes" id="UP000477311">
    <property type="component" value="Unassembled WGS sequence"/>
</dbReference>
<comment type="caution">
    <text evidence="9">The sequence shown here is derived from an EMBL/GenBank/DDBJ whole genome shotgun (WGS) entry which is preliminary data.</text>
</comment>
<dbReference type="PANTHER" id="PTHR23522:SF4">
    <property type="entry name" value="NUCLEOSIDE PERMEASE NUPG-RELATED"/>
    <property type="match status" value="1"/>
</dbReference>
<dbReference type="GO" id="GO:0005886">
    <property type="term" value="C:plasma membrane"/>
    <property type="evidence" value="ECO:0007669"/>
    <property type="project" value="UniProtKB-SubCell"/>
</dbReference>
<reference evidence="9 10" key="1">
    <citation type="submission" date="2020-02" db="EMBL/GenBank/DDBJ databases">
        <title>Draft genome sequence of Limisphaera ngatamarikiensis NGM72.4T, a thermophilic Verrucomicrobia grouped in subdivision 3.</title>
        <authorList>
            <person name="Carere C.R."/>
            <person name="Steen J."/>
            <person name="Hugenholtz P."/>
            <person name="Stott M.B."/>
        </authorList>
    </citation>
    <scope>NUCLEOTIDE SEQUENCE [LARGE SCALE GENOMIC DNA]</scope>
    <source>
        <strain evidence="9 10">NGM72.4</strain>
    </source>
</reference>
<evidence type="ECO:0000256" key="2">
    <source>
        <dbReference type="ARBA" id="ARBA00022448"/>
    </source>
</evidence>
<dbReference type="InterPro" id="IPR020846">
    <property type="entry name" value="MFS_dom"/>
</dbReference>
<feature type="transmembrane region" description="Helical" evidence="7">
    <location>
        <begin position="366"/>
        <end position="385"/>
    </location>
</feature>
<protein>
    <submittedName>
        <fullName evidence="9">Nucleoside permease</fullName>
    </submittedName>
</protein>
<dbReference type="RefSeq" id="WP_165105311.1">
    <property type="nucleotide sequence ID" value="NZ_JAAKYA010000006.1"/>
</dbReference>
<dbReference type="GO" id="GO:0015212">
    <property type="term" value="F:cytidine transmembrane transporter activity"/>
    <property type="evidence" value="ECO:0007669"/>
    <property type="project" value="TreeGrafter"/>
</dbReference>
<dbReference type="CDD" id="cd06177">
    <property type="entry name" value="MFS_NHS"/>
    <property type="match status" value="1"/>
</dbReference>
<gene>
    <name evidence="9" type="ORF">G4L39_01265</name>
</gene>
<keyword evidence="4 7" id="KW-0812">Transmembrane</keyword>
<evidence type="ECO:0000256" key="6">
    <source>
        <dbReference type="ARBA" id="ARBA00023136"/>
    </source>
</evidence>
<evidence type="ECO:0000256" key="5">
    <source>
        <dbReference type="ARBA" id="ARBA00022989"/>
    </source>
</evidence>
<dbReference type="AlphaFoldDB" id="A0A6M1RD58"/>
<dbReference type="InterPro" id="IPR036259">
    <property type="entry name" value="MFS_trans_sf"/>
</dbReference>
<feature type="domain" description="Major facilitator superfamily (MFS) profile" evidence="8">
    <location>
        <begin position="235"/>
        <end position="445"/>
    </location>
</feature>
<name>A0A6M1RD58_9BACT</name>
<keyword evidence="6 7" id="KW-0472">Membrane</keyword>
<keyword evidence="5 7" id="KW-1133">Transmembrane helix</keyword>
<feature type="transmembrane region" description="Helical" evidence="7">
    <location>
        <begin position="134"/>
        <end position="152"/>
    </location>
</feature>
<evidence type="ECO:0000313" key="10">
    <source>
        <dbReference type="Proteomes" id="UP000477311"/>
    </source>
</evidence>
<feature type="transmembrane region" description="Helical" evidence="7">
    <location>
        <begin position="7"/>
        <end position="31"/>
    </location>
</feature>
<evidence type="ECO:0000256" key="4">
    <source>
        <dbReference type="ARBA" id="ARBA00022692"/>
    </source>
</evidence>
<feature type="transmembrane region" description="Helical" evidence="7">
    <location>
        <begin position="100"/>
        <end position="122"/>
    </location>
</feature>
<comment type="subcellular location">
    <subcellularLocation>
        <location evidence="1">Cell membrane</location>
        <topology evidence="1">Multi-pass membrane protein</topology>
    </subcellularLocation>
</comment>
<evidence type="ECO:0000256" key="1">
    <source>
        <dbReference type="ARBA" id="ARBA00004651"/>
    </source>
</evidence>
<dbReference type="SUPFAM" id="SSF103473">
    <property type="entry name" value="MFS general substrate transporter"/>
    <property type="match status" value="1"/>
</dbReference>
<keyword evidence="2" id="KW-0813">Transport</keyword>
<accession>A0A6M1RD58</accession>
<dbReference type="PROSITE" id="PS50850">
    <property type="entry name" value="MFS"/>
    <property type="match status" value="1"/>
</dbReference>
<keyword evidence="3" id="KW-1003">Cell membrane</keyword>
<evidence type="ECO:0000259" key="8">
    <source>
        <dbReference type="PROSITE" id="PS50850"/>
    </source>
</evidence>
<feature type="transmembrane region" description="Helical" evidence="7">
    <location>
        <begin position="405"/>
        <end position="424"/>
    </location>
</feature>
<sequence length="445" mass="49625">MHKAIRLRLFGMMVLEFAIWGAWLPLIYSYLPSLGFTPLQQSWILNAFPIAAIVGMFFSNQFADRNFAAERFLAFSHAVGGLAMLGLAFTTSFWPFFGLMLVHCLLYVPTISICNSIAFAHIRDPQREFGPVRMGGTIGWILAAWPFTFILVDWEAVRAAAPRDWIEWLGTVLGHGLKGEALFHAVRWTFIVAGITSLAMAVYSLTLPHTPPRKTAEGLDRLAWLKAMRLLRQPFVLVLWIITFVDAFLLYSYFNWTGAFLATEPHQGGPGIPGNWIMPVMSIGQVMEILTMLILGATLKRLGWRVTMTLGILGHTARFAVYAFFPQNQLFIILVQMLHGICYAFFFATVYIFVDAYFPKDSRASAQGLFNMMIFGFGNIAANFICPWLRQEVFTHDGVTDYRGLFLVPTVISVLAALALAVAFRPPPPPVEAAPAPDNQGSPAA</sequence>
<feature type="transmembrane region" description="Helical" evidence="7">
    <location>
        <begin position="235"/>
        <end position="256"/>
    </location>
</feature>
<dbReference type="Gene3D" id="1.20.1250.20">
    <property type="entry name" value="MFS general substrate transporter like domains"/>
    <property type="match status" value="2"/>
</dbReference>
<evidence type="ECO:0000313" key="9">
    <source>
        <dbReference type="EMBL" id="NGO38028.1"/>
    </source>
</evidence>
<feature type="transmembrane region" description="Helical" evidence="7">
    <location>
        <begin position="43"/>
        <end position="60"/>
    </location>
</feature>
<feature type="transmembrane region" description="Helical" evidence="7">
    <location>
        <begin position="185"/>
        <end position="205"/>
    </location>
</feature>
<dbReference type="Pfam" id="PF03825">
    <property type="entry name" value="Nuc_H_symport"/>
    <property type="match status" value="2"/>
</dbReference>